<proteinExistence type="predicted"/>
<protein>
    <submittedName>
        <fullName evidence="2">Uncharacterized protein</fullName>
    </submittedName>
</protein>
<keyword evidence="3" id="KW-1185">Reference proteome</keyword>
<gene>
    <name evidence="2" type="ORF">M427DRAFT_51525</name>
</gene>
<feature type="region of interest" description="Disordered" evidence="1">
    <location>
        <begin position="48"/>
        <end position="81"/>
    </location>
</feature>
<sequence>MSAPGRFYRAIRAWMRRDPGVAGAGEVQYLMAGNGGAALSIAHPSALSHGTARTIPPHRPRTLTPSYAHAHPRIPPPRRPQPYEDDIPSIMPRLPHILCSLLSTRSPSDAARATSLLHRCVAAAKTTPVYRAHIEVAVSHLGKAGMPRHAHRVFRACEAAWGRLTPGVWDALAQGYAVAKCWRSMDVVVSRMEARGVAVGQWVRVHVVVARWCGAHLDPDPDGVWLDPDGNEAEADVERQEGGFGFGHGVGMGMQRRLTRVKRIMRVNVHVRCQLSIEQCG</sequence>
<reference evidence="2 3" key="1">
    <citation type="journal article" date="2015" name="Genome Biol. Evol.">
        <title>Phylogenomic analyses indicate that early fungi evolved digesting cell walls of algal ancestors of land plants.</title>
        <authorList>
            <person name="Chang Y."/>
            <person name="Wang S."/>
            <person name="Sekimoto S."/>
            <person name="Aerts A.L."/>
            <person name="Choi C."/>
            <person name="Clum A."/>
            <person name="LaButti K.M."/>
            <person name="Lindquist E.A."/>
            <person name="Yee Ngan C."/>
            <person name="Ohm R.A."/>
            <person name="Salamov A.A."/>
            <person name="Grigoriev I.V."/>
            <person name="Spatafora J.W."/>
            <person name="Berbee M.L."/>
        </authorList>
    </citation>
    <scope>NUCLEOTIDE SEQUENCE [LARGE SCALE GENOMIC DNA]</scope>
    <source>
        <strain evidence="2 3">JEL478</strain>
    </source>
</reference>
<evidence type="ECO:0000256" key="1">
    <source>
        <dbReference type="SAM" id="MobiDB-lite"/>
    </source>
</evidence>
<name>A0A139AX18_GONPJ</name>
<dbReference type="Proteomes" id="UP000070544">
    <property type="component" value="Unassembled WGS sequence"/>
</dbReference>
<evidence type="ECO:0000313" key="2">
    <source>
        <dbReference type="EMBL" id="KXS21286.1"/>
    </source>
</evidence>
<accession>A0A139AX18</accession>
<evidence type="ECO:0000313" key="3">
    <source>
        <dbReference type="Proteomes" id="UP000070544"/>
    </source>
</evidence>
<dbReference type="EMBL" id="KQ965733">
    <property type="protein sequence ID" value="KXS21286.1"/>
    <property type="molecule type" value="Genomic_DNA"/>
</dbReference>
<dbReference type="AlphaFoldDB" id="A0A139AX18"/>
<organism evidence="2 3">
    <name type="scientific">Gonapodya prolifera (strain JEL478)</name>
    <name type="common">Monoblepharis prolifera</name>
    <dbReference type="NCBI Taxonomy" id="1344416"/>
    <lineage>
        <taxon>Eukaryota</taxon>
        <taxon>Fungi</taxon>
        <taxon>Fungi incertae sedis</taxon>
        <taxon>Chytridiomycota</taxon>
        <taxon>Chytridiomycota incertae sedis</taxon>
        <taxon>Monoblepharidomycetes</taxon>
        <taxon>Monoblepharidales</taxon>
        <taxon>Gonapodyaceae</taxon>
        <taxon>Gonapodya</taxon>
    </lineage>
</organism>